<dbReference type="GO" id="GO:0003677">
    <property type="term" value="F:DNA binding"/>
    <property type="evidence" value="ECO:0007669"/>
    <property type="project" value="InterPro"/>
</dbReference>
<evidence type="ECO:0000256" key="5">
    <source>
        <dbReference type="SAM" id="MobiDB-lite"/>
    </source>
</evidence>
<dbReference type="Proteomes" id="UP000775872">
    <property type="component" value="Unassembled WGS sequence"/>
</dbReference>
<dbReference type="InterPro" id="IPR036864">
    <property type="entry name" value="Zn2-C6_fun-type_DNA-bd_sf"/>
</dbReference>
<dbReference type="Pfam" id="PF00172">
    <property type="entry name" value="Zn_clus"/>
    <property type="match status" value="1"/>
</dbReference>
<dbReference type="EMBL" id="CABFOC020000044">
    <property type="protein sequence ID" value="CAH0052424.1"/>
    <property type="molecule type" value="Genomic_DNA"/>
</dbReference>
<keyword evidence="2" id="KW-0805">Transcription regulation</keyword>
<dbReference type="CDD" id="cd12148">
    <property type="entry name" value="fungal_TF_MHR"/>
    <property type="match status" value="1"/>
</dbReference>
<evidence type="ECO:0000259" key="6">
    <source>
        <dbReference type="PROSITE" id="PS50048"/>
    </source>
</evidence>
<dbReference type="SMART" id="SM00906">
    <property type="entry name" value="Fungal_trans"/>
    <property type="match status" value="1"/>
</dbReference>
<keyword evidence="3" id="KW-0804">Transcription</keyword>
<feature type="domain" description="Zn(2)-C6 fungal-type" evidence="6">
    <location>
        <begin position="21"/>
        <end position="52"/>
    </location>
</feature>
<dbReference type="AlphaFoldDB" id="A0A9N9ZBW7"/>
<feature type="compositionally biased region" description="Polar residues" evidence="5">
    <location>
        <begin position="79"/>
        <end position="88"/>
    </location>
</feature>
<gene>
    <name evidence="7" type="ORF">CSOL1703_00015546</name>
</gene>
<keyword evidence="8" id="KW-1185">Reference proteome</keyword>
<proteinExistence type="predicted"/>
<feature type="compositionally biased region" description="Basic and acidic residues" evidence="5">
    <location>
        <begin position="68"/>
        <end position="78"/>
    </location>
</feature>
<dbReference type="GO" id="GO:0000981">
    <property type="term" value="F:DNA-binding transcription factor activity, RNA polymerase II-specific"/>
    <property type="evidence" value="ECO:0007669"/>
    <property type="project" value="InterPro"/>
</dbReference>
<evidence type="ECO:0000256" key="2">
    <source>
        <dbReference type="ARBA" id="ARBA00023015"/>
    </source>
</evidence>
<keyword evidence="4" id="KW-0539">Nucleus</keyword>
<dbReference type="PROSITE" id="PS00463">
    <property type="entry name" value="ZN2_CY6_FUNGAL_1"/>
    <property type="match status" value="1"/>
</dbReference>
<comment type="caution">
    <text evidence="7">The sequence shown here is derived from an EMBL/GenBank/DDBJ whole genome shotgun (WGS) entry which is preliminary data.</text>
</comment>
<reference evidence="7 8" key="2">
    <citation type="submission" date="2021-10" db="EMBL/GenBank/DDBJ databases">
        <authorList>
            <person name="Piombo E."/>
        </authorList>
    </citation>
    <scope>NUCLEOTIDE SEQUENCE [LARGE SCALE GENOMIC DNA]</scope>
</reference>
<accession>A0A9N9ZBW7</accession>
<evidence type="ECO:0000256" key="4">
    <source>
        <dbReference type="ARBA" id="ARBA00023242"/>
    </source>
</evidence>
<dbReference type="InterPro" id="IPR001138">
    <property type="entry name" value="Zn2Cys6_DnaBD"/>
</dbReference>
<evidence type="ECO:0000256" key="3">
    <source>
        <dbReference type="ARBA" id="ARBA00023163"/>
    </source>
</evidence>
<dbReference type="CDD" id="cd00067">
    <property type="entry name" value="GAL4"/>
    <property type="match status" value="1"/>
</dbReference>
<keyword evidence="1" id="KW-0479">Metal-binding</keyword>
<evidence type="ECO:0000313" key="8">
    <source>
        <dbReference type="Proteomes" id="UP000775872"/>
    </source>
</evidence>
<dbReference type="GO" id="GO:0008270">
    <property type="term" value="F:zinc ion binding"/>
    <property type="evidence" value="ECO:0007669"/>
    <property type="project" value="InterPro"/>
</dbReference>
<dbReference type="PANTHER" id="PTHR47840:SF1">
    <property type="entry name" value="ZN(II)2CYS6 TRANSCRIPTION FACTOR (EUROFUNG)"/>
    <property type="match status" value="1"/>
</dbReference>
<dbReference type="SMART" id="SM00066">
    <property type="entry name" value="GAL4"/>
    <property type="match status" value="1"/>
</dbReference>
<dbReference type="PROSITE" id="PS50048">
    <property type="entry name" value="ZN2_CY6_FUNGAL_2"/>
    <property type="match status" value="1"/>
</dbReference>
<protein>
    <recommendedName>
        <fullName evidence="6">Zn(2)-C6 fungal-type domain-containing protein</fullName>
    </recommendedName>
</protein>
<dbReference type="SUPFAM" id="SSF57701">
    <property type="entry name" value="Zn2/Cys6 DNA-binding domain"/>
    <property type="match status" value="1"/>
</dbReference>
<organism evidence="7 8">
    <name type="scientific">Clonostachys solani</name>
    <dbReference type="NCBI Taxonomy" id="160281"/>
    <lineage>
        <taxon>Eukaryota</taxon>
        <taxon>Fungi</taxon>
        <taxon>Dikarya</taxon>
        <taxon>Ascomycota</taxon>
        <taxon>Pezizomycotina</taxon>
        <taxon>Sordariomycetes</taxon>
        <taxon>Hypocreomycetidae</taxon>
        <taxon>Hypocreales</taxon>
        <taxon>Bionectriaceae</taxon>
        <taxon>Clonostachys</taxon>
    </lineage>
</organism>
<dbReference type="GO" id="GO:0006351">
    <property type="term" value="P:DNA-templated transcription"/>
    <property type="evidence" value="ECO:0007669"/>
    <property type="project" value="InterPro"/>
</dbReference>
<evidence type="ECO:0000256" key="1">
    <source>
        <dbReference type="ARBA" id="ARBA00022723"/>
    </source>
</evidence>
<sequence>MYSPPDENSSKRRKVRKGTHSCWECRRRKVKCIFESPQDVICITCHRRGAKCASQRDLDDSNLSGRQTEGKEPADSHDNTPTGQSSGASGPVIRDAHGICTPSVSISESSTPAFSQHAGSVNSIANGRQGEWPKQPRRVSELQSTTNPNTHESITQELLRALPSENDIKILMGKITKVPLLCHQSFYKEGSQEVLDEQGPLPNLLYPEEHPVLLASQMLLFSLAIQSRWPNDVPPGLSKHPHVIMEELAESAIKLVTTNDALLGTLEGLENIMFEGMYHVDRGNIRRSWVTLRRAVTVAQLLGIHLPGHHRFKLLKSGSNLDPQAIWDCIVWMERLLSLLLGLPSCTLGMGSAYQDTSSISTKGLEFPPTLTDLIAQVLERNQVNTFEKSAELTRGINKELIRVAEIMPLKFWRPPAYDGMKVNSPDAFAETKRILEHMRYYTLLNQLHLPHMLCPNTSFESTCSKIACVNASREILIRQIAIRNFNPISACLRMGDFLALIAGLTLVLAHIFSHCHEELANVLIHQRQSDRAIVEQALECMESMSELRNDVLSAKCSTLLKDLLAVEADAAQGGSYHAQTLQAGSGDGENQNGCQVLEICVPYIGSIKIARRGNISVAPFQRVSRDNIVREPVTLGGIGSVHLSNSTLPSQNGIDGSLNSASRLPVSNCAELSAQPSTTFDTEMIPGQMPTQEDQMFPDAAAPLDDWVFQGFDTAFFDVLMRGVTDPNQPSL</sequence>
<dbReference type="Gene3D" id="4.10.240.10">
    <property type="entry name" value="Zn(2)-C6 fungal-type DNA-binding domain"/>
    <property type="match status" value="1"/>
</dbReference>
<reference evidence="8" key="1">
    <citation type="submission" date="2019-06" db="EMBL/GenBank/DDBJ databases">
        <authorList>
            <person name="Broberg M."/>
        </authorList>
    </citation>
    <scope>NUCLEOTIDE SEQUENCE [LARGE SCALE GENOMIC DNA]</scope>
</reference>
<feature type="region of interest" description="Disordered" evidence="5">
    <location>
        <begin position="54"/>
        <end position="94"/>
    </location>
</feature>
<name>A0A9N9ZBW7_9HYPO</name>
<dbReference type="OrthoDB" id="5392779at2759"/>
<dbReference type="PANTHER" id="PTHR47840">
    <property type="entry name" value="ZN(II)2CYS6 TRANSCRIPTION FACTOR (EUROFUNG)-RELATED"/>
    <property type="match status" value="1"/>
</dbReference>
<evidence type="ECO:0000313" key="7">
    <source>
        <dbReference type="EMBL" id="CAH0052424.1"/>
    </source>
</evidence>
<dbReference type="InterPro" id="IPR007219">
    <property type="entry name" value="XnlR_reg_dom"/>
</dbReference>